<evidence type="ECO:0000256" key="3">
    <source>
        <dbReference type="ARBA" id="ARBA00022801"/>
    </source>
</evidence>
<reference evidence="7" key="1">
    <citation type="journal article" date="2013" name="Genome Biol.">
        <title>Draft genome of the mountain pine beetle, Dendroctonus ponderosae Hopkins, a major forest pest.</title>
        <authorList>
            <person name="Keeling C.I."/>
            <person name="Yuen M.M."/>
            <person name="Liao N.Y."/>
            <person name="Docking T.R."/>
            <person name="Chan S.K."/>
            <person name="Taylor G.A."/>
            <person name="Palmquist D.L."/>
            <person name="Jackman S.D."/>
            <person name="Nguyen A."/>
            <person name="Li M."/>
            <person name="Henderson H."/>
            <person name="Janes J.K."/>
            <person name="Zhao Y."/>
            <person name="Pandoh P."/>
            <person name="Moore R."/>
            <person name="Sperling F.A."/>
            <person name="Huber D.P."/>
            <person name="Birol I."/>
            <person name="Jones S.J."/>
            <person name="Bohlmann J."/>
        </authorList>
    </citation>
    <scope>NUCLEOTIDE SEQUENCE</scope>
</reference>
<evidence type="ECO:0000256" key="4">
    <source>
        <dbReference type="ARBA" id="ARBA00022963"/>
    </source>
</evidence>
<proteinExistence type="inferred from homology"/>
<evidence type="ECO:0000256" key="1">
    <source>
        <dbReference type="ARBA" id="ARBA00010701"/>
    </source>
</evidence>
<evidence type="ECO:0000256" key="6">
    <source>
        <dbReference type="ARBA" id="ARBA00023180"/>
    </source>
</evidence>
<dbReference type="GO" id="GO:0016788">
    <property type="term" value="F:hydrolase activity, acting on ester bonds"/>
    <property type="evidence" value="ECO:0007669"/>
    <property type="project" value="InterPro"/>
</dbReference>
<evidence type="ECO:0000256" key="2">
    <source>
        <dbReference type="ARBA" id="ARBA00022729"/>
    </source>
</evidence>
<organism evidence="7">
    <name type="scientific">Dendroctonus ponderosae</name>
    <name type="common">Mountain pine beetle</name>
    <dbReference type="NCBI Taxonomy" id="77166"/>
    <lineage>
        <taxon>Eukaryota</taxon>
        <taxon>Metazoa</taxon>
        <taxon>Ecdysozoa</taxon>
        <taxon>Arthropoda</taxon>
        <taxon>Hexapoda</taxon>
        <taxon>Insecta</taxon>
        <taxon>Pterygota</taxon>
        <taxon>Neoptera</taxon>
        <taxon>Endopterygota</taxon>
        <taxon>Coleoptera</taxon>
        <taxon>Polyphaga</taxon>
        <taxon>Cucujiformia</taxon>
        <taxon>Curculionidae</taxon>
        <taxon>Scolytinae</taxon>
        <taxon>Dendroctonus</taxon>
    </lineage>
</organism>
<evidence type="ECO:0000256" key="5">
    <source>
        <dbReference type="ARBA" id="ARBA00023098"/>
    </source>
</evidence>
<protein>
    <submittedName>
        <fullName evidence="7">Uncharacterized protein</fullName>
    </submittedName>
</protein>
<keyword evidence="3" id="KW-0378">Hydrolase</keyword>
<dbReference type="InterPro" id="IPR025483">
    <property type="entry name" value="Lipase_euk"/>
</dbReference>
<dbReference type="OrthoDB" id="9974421at2759"/>
<dbReference type="SUPFAM" id="SSF53474">
    <property type="entry name" value="alpha/beta-Hydrolases"/>
    <property type="match status" value="1"/>
</dbReference>
<dbReference type="PIRSF" id="PIRSF000862">
    <property type="entry name" value="Steryl_ester_lip"/>
    <property type="match status" value="1"/>
</dbReference>
<name>N6UIQ8_DENPD</name>
<comment type="similarity">
    <text evidence="1">Belongs to the AB hydrolase superfamily. Lipase family.</text>
</comment>
<keyword evidence="5" id="KW-0443">Lipid metabolism</keyword>
<dbReference type="EMBL" id="KB740082">
    <property type="protein sequence ID" value="ENN81605.1"/>
    <property type="molecule type" value="Genomic_DNA"/>
</dbReference>
<dbReference type="GO" id="GO:0016042">
    <property type="term" value="P:lipid catabolic process"/>
    <property type="evidence" value="ECO:0007669"/>
    <property type="project" value="UniProtKB-KW"/>
</dbReference>
<dbReference type="OMA" id="HETFNSS"/>
<sequence length="363" mass="39872">MKYLVLLLIGLYVPSAISDEISNVDIENVIQSLQIAIDAKVDRKVPDDAYLTISQYVTKYGYSFESHEITTEDGYILELQRIPAKIQGAPAALFVHGLACSAIDWVNQGPNASLALLMSDLGYDIWLFNSRGSINGMKHETFNSSTAEFWSFSFHEKGYYDLKATVDHIIETTSLEKITLIGHSEGTSSAMVLASTRSEYNDKFNLVVFLSPISYMGGVTSPLILFLTSILDELVILVNAVGFHGFAYSEQFAHLLVSACSIDGITQICGNLLGALAGPDIEQLDLDQLLIFFSSKPSGVSARQLIHYGQEILADTFREYDYGAIENYVKYGSTSPPVYNVSQITAPVAAYYSSNDYFAGVTV</sequence>
<evidence type="ECO:0000313" key="7">
    <source>
        <dbReference type="EMBL" id="ENN81605.1"/>
    </source>
</evidence>
<feature type="non-terminal residue" evidence="7">
    <location>
        <position position="1"/>
    </location>
</feature>
<dbReference type="HOGENOM" id="CLU_010974_0_3_1"/>
<keyword evidence="2" id="KW-0732">Signal</keyword>
<gene>
    <name evidence="7" type="ORF">YQE_02013</name>
</gene>
<dbReference type="InterPro" id="IPR029058">
    <property type="entry name" value="AB_hydrolase_fold"/>
</dbReference>
<feature type="non-terminal residue" evidence="7">
    <location>
        <position position="363"/>
    </location>
</feature>
<dbReference type="FunFam" id="3.40.50.1820:FF:000057">
    <property type="entry name" value="Lipase"/>
    <property type="match status" value="1"/>
</dbReference>
<dbReference type="Pfam" id="PF04083">
    <property type="entry name" value="Abhydro_lipase"/>
    <property type="match status" value="1"/>
</dbReference>
<dbReference type="AlphaFoldDB" id="N6UIQ8"/>
<dbReference type="InterPro" id="IPR006693">
    <property type="entry name" value="AB_hydrolase_lipase"/>
</dbReference>
<dbReference type="Gene3D" id="3.40.50.1820">
    <property type="entry name" value="alpha/beta hydrolase"/>
    <property type="match status" value="1"/>
</dbReference>
<keyword evidence="4" id="KW-0442">Lipid degradation</keyword>
<dbReference type="PANTHER" id="PTHR11005">
    <property type="entry name" value="LYSOSOMAL ACID LIPASE-RELATED"/>
    <property type="match status" value="1"/>
</dbReference>
<keyword evidence="6" id="KW-0325">Glycoprotein</keyword>
<accession>N6UIQ8</accession>